<reference evidence="1" key="1">
    <citation type="submission" date="2022-07" db="EMBL/GenBank/DDBJ databases">
        <title>Genome Sequence of Leucocoprinus birnbaumii.</title>
        <authorList>
            <person name="Buettner E."/>
        </authorList>
    </citation>
    <scope>NUCLEOTIDE SEQUENCE</scope>
    <source>
        <strain evidence="1">VT141</strain>
    </source>
</reference>
<proteinExistence type="predicted"/>
<evidence type="ECO:0000313" key="1">
    <source>
        <dbReference type="EMBL" id="KAJ3571149.1"/>
    </source>
</evidence>
<keyword evidence="2" id="KW-1185">Reference proteome</keyword>
<comment type="caution">
    <text evidence="1">The sequence shown here is derived from an EMBL/GenBank/DDBJ whole genome shotgun (WGS) entry which is preliminary data.</text>
</comment>
<dbReference type="AlphaFoldDB" id="A0AAD5VVN2"/>
<protein>
    <submittedName>
        <fullName evidence="1">Uncharacterized protein</fullName>
    </submittedName>
</protein>
<gene>
    <name evidence="1" type="ORF">NP233_g3943</name>
</gene>
<dbReference type="Proteomes" id="UP001213000">
    <property type="component" value="Unassembled WGS sequence"/>
</dbReference>
<evidence type="ECO:0000313" key="2">
    <source>
        <dbReference type="Proteomes" id="UP001213000"/>
    </source>
</evidence>
<organism evidence="1 2">
    <name type="scientific">Leucocoprinus birnbaumii</name>
    <dbReference type="NCBI Taxonomy" id="56174"/>
    <lineage>
        <taxon>Eukaryota</taxon>
        <taxon>Fungi</taxon>
        <taxon>Dikarya</taxon>
        <taxon>Basidiomycota</taxon>
        <taxon>Agaricomycotina</taxon>
        <taxon>Agaricomycetes</taxon>
        <taxon>Agaricomycetidae</taxon>
        <taxon>Agaricales</taxon>
        <taxon>Agaricineae</taxon>
        <taxon>Agaricaceae</taxon>
        <taxon>Leucocoprinus</taxon>
    </lineage>
</organism>
<sequence>MYQRDLNNIVRFMDEIGYNAANVADHVQGTARIGVKTSGEAAQKAAQAAIKTREAGETARSVASRAYT</sequence>
<name>A0AAD5VVN2_9AGAR</name>
<dbReference type="EMBL" id="JANIEX010000199">
    <property type="protein sequence ID" value="KAJ3571149.1"/>
    <property type="molecule type" value="Genomic_DNA"/>
</dbReference>
<accession>A0AAD5VVN2</accession>